<dbReference type="Pfam" id="PF00425">
    <property type="entry name" value="Chorismate_bind"/>
    <property type="match status" value="1"/>
</dbReference>
<dbReference type="InterPro" id="IPR019999">
    <property type="entry name" value="Anth_synth_I-like"/>
</dbReference>
<proteinExistence type="inferred from homology"/>
<protein>
    <recommendedName>
        <fullName evidence="3">isochorismate synthase</fullName>
        <ecNumber evidence="3">5.4.4.2</ecNumber>
    </recommendedName>
    <alternativeName>
        <fullName evidence="5">Isochorismate mutase</fullName>
    </alternativeName>
</protein>
<dbReference type="EC" id="5.4.4.2" evidence="3"/>
<dbReference type="Gene3D" id="3.60.120.10">
    <property type="entry name" value="Anthranilate synthase"/>
    <property type="match status" value="1"/>
</dbReference>
<sequence>KTIQVALNEIEKETYKKVVLATKITLQAEQCFNTTQVLTSLVQDYPNCYIFKLALGEKDDYTWLGASPELLVNFFQGTVNASSLASSARRSENATEDLKLGEELLTNQKELLEHELVVQTTRETLENLCTSVTVPQPPELLKMPNIQHLHTPITGTANENVDLLDFLQNLHPTPAVGGWPKEEALDAIRRLENFDRGWYAGPIGWVNHSGEGEFAVALRSALIGENEALLYAGAGIVKGSEPANELNEIKLKLQPLLEALSAN</sequence>
<name>A0A382VIL6_9ZZZZ</name>
<dbReference type="InterPro" id="IPR015890">
    <property type="entry name" value="Chorismate_C"/>
</dbReference>
<evidence type="ECO:0000259" key="6">
    <source>
        <dbReference type="Pfam" id="PF00425"/>
    </source>
</evidence>
<dbReference type="InterPro" id="IPR005801">
    <property type="entry name" value="ADC_synthase"/>
</dbReference>
<dbReference type="PRINTS" id="PR00095">
    <property type="entry name" value="ANTSNTHASEI"/>
</dbReference>
<dbReference type="PANTHER" id="PTHR42839:SF2">
    <property type="entry name" value="ISOCHORISMATE SYNTHASE ENTC"/>
    <property type="match status" value="1"/>
</dbReference>
<comment type="similarity">
    <text evidence="2">Belongs to the isochorismate synthase family.</text>
</comment>
<dbReference type="AlphaFoldDB" id="A0A382VIL6"/>
<comment type="catalytic activity">
    <reaction evidence="1">
        <text>chorismate = isochorismate</text>
        <dbReference type="Rhea" id="RHEA:18985"/>
        <dbReference type="ChEBI" id="CHEBI:29748"/>
        <dbReference type="ChEBI" id="CHEBI:29780"/>
        <dbReference type="EC" id="5.4.4.2"/>
    </reaction>
</comment>
<evidence type="ECO:0000256" key="2">
    <source>
        <dbReference type="ARBA" id="ARBA00005297"/>
    </source>
</evidence>
<evidence type="ECO:0000313" key="7">
    <source>
        <dbReference type="EMBL" id="SVD46352.1"/>
    </source>
</evidence>
<dbReference type="GO" id="GO:0008909">
    <property type="term" value="F:isochorismate synthase activity"/>
    <property type="evidence" value="ECO:0007669"/>
    <property type="project" value="UniProtKB-EC"/>
</dbReference>
<gene>
    <name evidence="7" type="ORF">METZ01_LOCUS399206</name>
</gene>
<dbReference type="EMBL" id="UINC01152259">
    <property type="protein sequence ID" value="SVD46352.1"/>
    <property type="molecule type" value="Genomic_DNA"/>
</dbReference>
<feature type="domain" description="Chorismate-utilising enzyme C-terminal" evidence="6">
    <location>
        <begin position="2"/>
        <end position="252"/>
    </location>
</feature>
<reference evidence="7" key="1">
    <citation type="submission" date="2018-05" db="EMBL/GenBank/DDBJ databases">
        <authorList>
            <person name="Lanie J.A."/>
            <person name="Ng W.-L."/>
            <person name="Kazmierczak K.M."/>
            <person name="Andrzejewski T.M."/>
            <person name="Davidsen T.M."/>
            <person name="Wayne K.J."/>
            <person name="Tettelin H."/>
            <person name="Glass J.I."/>
            <person name="Rusch D."/>
            <person name="Podicherti R."/>
            <person name="Tsui H.-C.T."/>
            <person name="Winkler M.E."/>
        </authorList>
    </citation>
    <scope>NUCLEOTIDE SEQUENCE</scope>
</reference>
<accession>A0A382VIL6</accession>
<evidence type="ECO:0000256" key="5">
    <source>
        <dbReference type="ARBA" id="ARBA00041564"/>
    </source>
</evidence>
<feature type="non-terminal residue" evidence="7">
    <location>
        <position position="1"/>
    </location>
</feature>
<dbReference type="InterPro" id="IPR004561">
    <property type="entry name" value="IsoChor_synthase"/>
</dbReference>
<evidence type="ECO:0000256" key="1">
    <source>
        <dbReference type="ARBA" id="ARBA00000799"/>
    </source>
</evidence>
<evidence type="ECO:0000256" key="3">
    <source>
        <dbReference type="ARBA" id="ARBA00012824"/>
    </source>
</evidence>
<organism evidence="7">
    <name type="scientific">marine metagenome</name>
    <dbReference type="NCBI Taxonomy" id="408172"/>
    <lineage>
        <taxon>unclassified sequences</taxon>
        <taxon>metagenomes</taxon>
        <taxon>ecological metagenomes</taxon>
    </lineage>
</organism>
<dbReference type="PANTHER" id="PTHR42839">
    <property type="entry name" value="ISOCHORISMATE SYNTHASE ENTC"/>
    <property type="match status" value="1"/>
</dbReference>
<dbReference type="SUPFAM" id="SSF56322">
    <property type="entry name" value="ADC synthase"/>
    <property type="match status" value="1"/>
</dbReference>
<dbReference type="NCBIfam" id="TIGR00543">
    <property type="entry name" value="isochor_syn"/>
    <property type="match status" value="1"/>
</dbReference>
<evidence type="ECO:0000256" key="4">
    <source>
        <dbReference type="ARBA" id="ARBA00023235"/>
    </source>
</evidence>
<keyword evidence="4" id="KW-0413">Isomerase</keyword>